<evidence type="ECO:0000259" key="9">
    <source>
        <dbReference type="Pfam" id="PF12359"/>
    </source>
</evidence>
<evidence type="ECO:0000259" key="10">
    <source>
        <dbReference type="Pfam" id="PF20255"/>
    </source>
</evidence>
<evidence type="ECO:0000256" key="3">
    <source>
        <dbReference type="ARBA" id="ARBA00022670"/>
    </source>
</evidence>
<feature type="domain" description="DUF3638" evidence="8">
    <location>
        <begin position="2029"/>
        <end position="2250"/>
    </location>
</feature>
<dbReference type="Pfam" id="PF20255">
    <property type="entry name" value="DUF6606"/>
    <property type="match status" value="1"/>
</dbReference>
<dbReference type="InterPro" id="IPR022105">
    <property type="entry name" value="DUF3645"/>
</dbReference>
<evidence type="ECO:0000259" key="8">
    <source>
        <dbReference type="Pfam" id="PF12340"/>
    </source>
</evidence>
<evidence type="ECO:0000256" key="1">
    <source>
        <dbReference type="ARBA" id="ARBA00000707"/>
    </source>
</evidence>
<keyword evidence="4" id="KW-0833">Ubl conjugation pathway</keyword>
<dbReference type="InterPro" id="IPR046541">
    <property type="entry name" value="DUF6606"/>
</dbReference>
<organism evidence="11 12">
    <name type="scientific">Talaromyces proteolyticus</name>
    <dbReference type="NCBI Taxonomy" id="1131652"/>
    <lineage>
        <taxon>Eukaryota</taxon>
        <taxon>Fungi</taxon>
        <taxon>Dikarya</taxon>
        <taxon>Ascomycota</taxon>
        <taxon>Pezizomycotina</taxon>
        <taxon>Eurotiomycetes</taxon>
        <taxon>Eurotiomycetidae</taxon>
        <taxon>Eurotiales</taxon>
        <taxon>Trichocomaceae</taxon>
        <taxon>Talaromyces</taxon>
        <taxon>Talaromyces sect. Bacilispori</taxon>
    </lineage>
</organism>
<keyword evidence="7" id="KW-0175">Coiled coil</keyword>
<sequence>MSMKSPILRLIYNHVAFPPNLPGTRDSDEETISVHKDLITRLIDAISILKQNANDETLDAWQLIEASLRSCLLLHANGFINKEGFLNALGNFHSGTSIILYLELQNACLFIRRSRQNRDDEEIVFEAFETSPTAKQTLASKGALQWDFPGIAVSVPLHEFEDSVFRDSLSTFIEKASIETIDEFVPKTQKTGTMISEHRDTTDPAIITQFLMTVLEVNGNSINPPLLRKRIRDDVCWDKAELPWRRSPFWLVLRVCIQRLLYLHLGSECGRVQYKSLISIFLAKLLESSVYELEPEETNFLKAKLCRRLAKLELEIGKLDEFPGISNPGLSTKTMEICQKSIEITTRHSMEAWKSFKAAFKRQIPTLAQWAHDDDFRLRMPNSSPYLREVLNHKTGHLNLESKIAKKGLSNPNTKKTTTEQFDALTMKYSALADIEMSIETSTRDVPIDQRRQTQCNTVASEIESYFGAVGDAYEDNPEQMSIFILSLFEMWVHMDKCAIVAYPLLRNLHPWFEPELLDVLHLSRQKDFERLQEIQLYLLERGANAEVKETTILSDPSSGCLANLYIDSSFGNEIQKLQEKIDKASFEARLAKQAELDRVNARFQDLTERKAATSCTQRRRPDGTHDDRGCEYCYCVRHRYYLKIKVHEDFLPTDKNSAQKNAVLLELAMPESLIAYRNTTWNIIATICANSPLPNSGQPEKLLGDFTPLKQYNRHRNENGITLASRTKSYLGTHFKWKKLPARPQRIMFPFGMVLSYYDNRRKIWLKDFPRQLTLAHHFALKLPAHLPFSSLYSTSAFWPDKHGPSSYQTAASITECPSTLTVHEFVANKNLIGGRCRRWLSILAELGSSNINFSLLDTTYLFYLLAHQAGPRLESDVRRVVHVIFKDVIFCNRLIDQIGRHVDLISENWRESNYMETMLALTLQTYVLCCPEASTRAKEMLMKIRRITHTWISYLRHEMRNVQEVDIAEKAARYCFLSALLCRRTFLVERPREDGLDPNSLQCFIEATLAMQEALVVDISKFSISTRNMLIRDIKMAVALRRIIQDSVAKNSAPLSAAIDTVWPNTNNIPRVYSNWQVLPSPYDFWVTSIIEPTEYTVTQVVHYHLLEGHLLIDGQPIGKLPADIRDSEILKELFGNQRLVAFPSNMPNMRYVLSVVKEDNYIHIGYRNNELIVRAQRLGSIFELVPRHVFRGNNDFDLPEPLVENCVHWVELKQGLLHIRRHPRIWQGNAWEIDIIKKTGRRRQTALVDPHSRLFKSIARIFAHFEQPWMLTVCQPLNRTISVELKRMDLTFYVNRRNLLQCRQLAAEIDPYQDPGTFYGLQSMIVLRSIYNRMQRSIITPLGKVHYKRQGMHVCINIENDGSHARYGIDSVLGRLTSPAEPRLLYHKALLHALTSCFICDPLTGRNGTEEALASLQSGVCQPFVPLHKDRLEILRAIASLAPRRGYYPEHKQVQQTVHWNANLTTTIQNDAFEPVVDAIIAKSDRLSLFHQQVSEPPTDTPAIDGPPSTIPHLRQRAIWRRFLYERPGILYPEPFLTSDTKYISRDGRLFSSRLHNVREIVGLVKQRPNLVHTTKSLIDLLNQQPIIGGYSKAYSQSTLEDSLIANLFHEWGGLINLCIESQLEVTYEIMFQLGMVAFGKNADMTLLRTIASFFFLQDLKGLHPPPHSSFIGFEVNESPLVETLVDLMKPFIEVYTGPAGKKTKKKKQAAWVVWNQLSEERLEECKRFSRFLIEQWPCPEPSVGTFHATYISTSTAINAVIPEWRRLYHNLQLFSHIEDVQRILNRHFAERTNSKDPKLCTENELFGVSFYVFSIPRLGKDLMRQTGPKIDSHHALNWVDDWVFKEALPSTQPGQSRKPYLRAPETLELELITSDFTNSECPIQSSYGNDLNASIAALKMVEVSAINESSLDVEFVEGVRWLNGIINEARAVVDEMYAQITNSLVQMHPAYKWLHQGNLWPCMTPVTILEQLRSTSQCRFGRYMKEALIEYGLSIINLQRLMRLKEAFGKRDQAKLHDEYRNRGHVNWDPFYHSDWLLLEIDGNMQIREEQIIVAQEMIAPNSDSNSVLQMNMGKGKTSIIIPMIASALADGQTLSRIMVPKALLSQTAQILQARLGGLLGREITHIPFSRRTPTTTEIISEYRNLHKETLLNSGVILAVPEHVLSFKLSGLQRVSDSKINEAIEMVAIQRLIDETCRDVLDECDFTLAVKTQLIYPSGSQLALDGHPDRWGLIMTVLDILVHLLREASQDFPKSIDLTQHTYTEFPVVYFLRDDVEHSLINRLIDRVCFGQAAIFQIKDFTAKQREALKSFIGEERPNSTIVNETLTWLTERPKLYKSVHLLRGLFVHGILLLCLKKRWNVQYGLHPNRDPMAVPFHAKGVPSEQAEWGHPDVAILFTILAFYHEGLTVKQLRQSLQAVLRSDDPATEYDKWTQTSSTLPESLRHWNIINVDDEGQVVEIWHHLRRKIVIINYFLSHFVFPVHAKQFSIKMQASGWDIPLMQDLTALSSEDRKSQGLTTGFSGTNDNRRLMPLTIQQHDLPGLAHTNAEVLTYLLQDRNRRYIQAINTNKKRYSEHDLLARLKAEGIRILIDAGAFILEMGNRALVKAWLDEDRAQAAVYFGLDNKPWVQYQTGKTVPLIATPFVDNMENCLIYASAFSKGALTLGLNQTKDHTVQAAMRLRQLGTTQSVTFIAPPEVHQSIMDTRQRGLNLPIDSSDVLRWLLIQTCNSNKDLQPLYFAQGMDFCNRMQAAGNFKNFLTSSVHQEGLLKVLRCREHQTLEELYGPVATTTTGPTDCGPSTGPVLAPFGSKLRFFMQKLQESYKLTSLDRESARGSALEEVEQEREVAYEIEEERELQRPDHMKALKFPGLSRSIIEFVKTGILGDETECIKASFVLESTQLGKKHKIQASTLVSHLHVSPEFVRTVQIMNKEKYDSFIRPVNWFLWSRKSEQAVVIIPEEAEMLIPVLRSSPKSAAIHLILYAAPVTKNMLHFNRIDYYSLPSLPTKWIPPTWLPFEVGILAGRLYFEFSEYDGLLRQLKPRSDDLLDEEPDISSNNSSQTENFVGFLQEWLSLRRQGQDISHTPMGYLCQGLPLRIDHPFFSDIKVEEQGKKADDQFFTSTRNRDLSVNEDYYESDDEETAFAFEVNNLEDSEDEDELDQPLE</sequence>
<evidence type="ECO:0000256" key="5">
    <source>
        <dbReference type="ARBA" id="ARBA00022801"/>
    </source>
</evidence>
<dbReference type="Pfam" id="PF12340">
    <property type="entry name" value="DUF3638"/>
    <property type="match status" value="1"/>
</dbReference>
<proteinExistence type="predicted"/>
<keyword evidence="12" id="KW-1185">Reference proteome</keyword>
<accession>A0AAD4KTE3</accession>
<feature type="domain" description="DUF3645" evidence="9">
    <location>
        <begin position="2371"/>
        <end position="2403"/>
    </location>
</feature>
<keyword evidence="6" id="KW-0788">Thiol protease</keyword>
<dbReference type="Pfam" id="PF12359">
    <property type="entry name" value="DUF3645"/>
    <property type="match status" value="1"/>
</dbReference>
<name>A0AAD4KTE3_9EURO</name>
<dbReference type="EC" id="3.4.19.12" evidence="2"/>
<dbReference type="PANTHER" id="PTHR13367">
    <property type="entry name" value="UBIQUITIN THIOESTERASE"/>
    <property type="match status" value="1"/>
</dbReference>
<dbReference type="GO" id="GO:0006508">
    <property type="term" value="P:proteolysis"/>
    <property type="evidence" value="ECO:0007669"/>
    <property type="project" value="UniProtKB-KW"/>
</dbReference>
<evidence type="ECO:0000256" key="2">
    <source>
        <dbReference type="ARBA" id="ARBA00012759"/>
    </source>
</evidence>
<comment type="caution">
    <text evidence="11">The sequence shown here is derived from an EMBL/GenBank/DDBJ whole genome shotgun (WGS) entry which is preliminary data.</text>
</comment>
<gene>
    <name evidence="11" type="ORF">BGW36DRAFT_406791</name>
</gene>
<dbReference type="GO" id="GO:0004843">
    <property type="term" value="F:cysteine-type deubiquitinase activity"/>
    <property type="evidence" value="ECO:0007669"/>
    <property type="project" value="UniProtKB-EC"/>
</dbReference>
<evidence type="ECO:0000256" key="6">
    <source>
        <dbReference type="ARBA" id="ARBA00022807"/>
    </source>
</evidence>
<comment type="catalytic activity">
    <reaction evidence="1">
        <text>Thiol-dependent hydrolysis of ester, thioester, amide, peptide and isopeptide bonds formed by the C-terminal Gly of ubiquitin (a 76-residue protein attached to proteins as an intracellular targeting signal).</text>
        <dbReference type="EC" id="3.4.19.12"/>
    </reaction>
</comment>
<dbReference type="EMBL" id="JAJTJA010000005">
    <property type="protein sequence ID" value="KAH8698926.1"/>
    <property type="molecule type" value="Genomic_DNA"/>
</dbReference>
<dbReference type="InterPro" id="IPR027417">
    <property type="entry name" value="P-loop_NTPase"/>
</dbReference>
<reference evidence="11" key="1">
    <citation type="submission" date="2021-12" db="EMBL/GenBank/DDBJ databases">
        <title>Convergent genome expansion in fungi linked to evolution of root-endophyte symbiosis.</title>
        <authorList>
            <consortium name="DOE Joint Genome Institute"/>
            <person name="Ke Y.-H."/>
            <person name="Bonito G."/>
            <person name="Liao H.-L."/>
            <person name="Looney B."/>
            <person name="Rojas-Flechas A."/>
            <person name="Nash J."/>
            <person name="Hameed K."/>
            <person name="Schadt C."/>
            <person name="Martin F."/>
            <person name="Crous P.W."/>
            <person name="Miettinen O."/>
            <person name="Magnuson J.K."/>
            <person name="Labbe J."/>
            <person name="Jacobson D."/>
            <person name="Doktycz M.J."/>
            <person name="Veneault-Fourrey C."/>
            <person name="Kuo A."/>
            <person name="Mondo S."/>
            <person name="Calhoun S."/>
            <person name="Riley R."/>
            <person name="Ohm R."/>
            <person name="LaButti K."/>
            <person name="Andreopoulos B."/>
            <person name="Pangilinan J."/>
            <person name="Nolan M."/>
            <person name="Tritt A."/>
            <person name="Clum A."/>
            <person name="Lipzen A."/>
            <person name="Daum C."/>
            <person name="Barry K."/>
            <person name="Grigoriev I.V."/>
            <person name="Vilgalys R."/>
        </authorList>
    </citation>
    <scope>NUCLEOTIDE SEQUENCE</scope>
    <source>
        <strain evidence="11">PMI_201</strain>
    </source>
</reference>
<feature type="domain" description="DUF6606" evidence="10">
    <location>
        <begin position="11"/>
        <end position="287"/>
    </location>
</feature>
<dbReference type="RefSeq" id="XP_046073390.1">
    <property type="nucleotide sequence ID" value="XM_046219012.1"/>
</dbReference>
<dbReference type="SUPFAM" id="SSF52540">
    <property type="entry name" value="P-loop containing nucleoside triphosphate hydrolases"/>
    <property type="match status" value="1"/>
</dbReference>
<keyword evidence="5" id="KW-0378">Hydrolase</keyword>
<keyword evidence="3" id="KW-0645">Protease</keyword>
<evidence type="ECO:0000256" key="7">
    <source>
        <dbReference type="SAM" id="Coils"/>
    </source>
</evidence>
<dbReference type="GeneID" id="70249299"/>
<evidence type="ECO:0000313" key="11">
    <source>
        <dbReference type="EMBL" id="KAH8698926.1"/>
    </source>
</evidence>
<dbReference type="InterPro" id="IPR051346">
    <property type="entry name" value="OTU_Deubiquitinase"/>
</dbReference>
<feature type="coiled-coil region" evidence="7">
    <location>
        <begin position="575"/>
        <end position="610"/>
    </location>
</feature>
<dbReference type="Proteomes" id="UP001201262">
    <property type="component" value="Unassembled WGS sequence"/>
</dbReference>
<evidence type="ECO:0000256" key="4">
    <source>
        <dbReference type="ARBA" id="ARBA00022786"/>
    </source>
</evidence>
<evidence type="ECO:0000313" key="12">
    <source>
        <dbReference type="Proteomes" id="UP001201262"/>
    </source>
</evidence>
<protein>
    <recommendedName>
        <fullName evidence="2">ubiquitinyl hydrolase 1</fullName>
        <ecNumber evidence="2">3.4.19.12</ecNumber>
    </recommendedName>
</protein>
<dbReference type="PANTHER" id="PTHR13367:SF33">
    <property type="entry name" value="P-LOOP CONTAINING NUCLEOSIDE TRIPHOSPHATE HYDROLASE PROTEIN"/>
    <property type="match status" value="1"/>
</dbReference>
<dbReference type="InterPro" id="IPR022099">
    <property type="entry name" value="DUF3638"/>
</dbReference>